<dbReference type="EMBL" id="BSNN01000002">
    <property type="protein sequence ID" value="GLQ34925.1"/>
    <property type="molecule type" value="Genomic_DNA"/>
</dbReference>
<keyword evidence="1" id="KW-0472">Membrane</keyword>
<feature type="transmembrane region" description="Helical" evidence="1">
    <location>
        <begin position="198"/>
        <end position="219"/>
    </location>
</feature>
<organism evidence="2 3">
    <name type="scientific">Amylibacter marinus</name>
    <dbReference type="NCBI Taxonomy" id="1475483"/>
    <lineage>
        <taxon>Bacteria</taxon>
        <taxon>Pseudomonadati</taxon>
        <taxon>Pseudomonadota</taxon>
        <taxon>Alphaproteobacteria</taxon>
        <taxon>Rhodobacterales</taxon>
        <taxon>Paracoccaceae</taxon>
        <taxon>Amylibacter</taxon>
    </lineage>
</organism>
<keyword evidence="1" id="KW-1133">Transmembrane helix</keyword>
<feature type="transmembrane region" description="Helical" evidence="1">
    <location>
        <begin position="21"/>
        <end position="44"/>
    </location>
</feature>
<protein>
    <recommendedName>
        <fullName evidence="4">Beta-carotene 15,15'-monooxygenase</fullName>
    </recommendedName>
</protein>
<evidence type="ECO:0008006" key="4">
    <source>
        <dbReference type="Google" id="ProtNLM"/>
    </source>
</evidence>
<evidence type="ECO:0000256" key="1">
    <source>
        <dbReference type="SAM" id="Phobius"/>
    </source>
</evidence>
<keyword evidence="1" id="KW-0812">Transmembrane</keyword>
<keyword evidence="3" id="KW-1185">Reference proteome</keyword>
<name>A0ABQ5VU07_9RHOB</name>
<evidence type="ECO:0000313" key="2">
    <source>
        <dbReference type="EMBL" id="GLQ34925.1"/>
    </source>
</evidence>
<reference evidence="3" key="1">
    <citation type="journal article" date="2019" name="Int. J. Syst. Evol. Microbiol.">
        <title>The Global Catalogue of Microorganisms (GCM) 10K type strain sequencing project: providing services to taxonomists for standard genome sequencing and annotation.</title>
        <authorList>
            <consortium name="The Broad Institute Genomics Platform"/>
            <consortium name="The Broad Institute Genome Sequencing Center for Infectious Disease"/>
            <person name="Wu L."/>
            <person name="Ma J."/>
        </authorList>
    </citation>
    <scope>NUCLEOTIDE SEQUENCE [LARGE SCALE GENOMIC DNA]</scope>
    <source>
        <strain evidence="3">NBRC 110140</strain>
    </source>
</reference>
<feature type="transmembrane region" description="Helical" evidence="1">
    <location>
        <begin position="119"/>
        <end position="150"/>
    </location>
</feature>
<feature type="transmembrane region" description="Helical" evidence="1">
    <location>
        <begin position="156"/>
        <end position="178"/>
    </location>
</feature>
<sequence>MNVAWQIVKKSLLIISENLSDALRLTGGLFILTIFASSAINVMFTGGLLPPSVDLTGIDISAGDPIQLPEGLIQSSILNGALFFFAFSWLTVSWHRYILQGEIPQSLLPVWNAKRVLSYMWRSVVVVLCVLLIAMGVSLVASLVLAIIGLGMLSTIITLLAFYYFLLRFGLALPACALDSTMPLPQSFAQTKPLETHLIGVACIQVFLMTAISLISSLAAPNNVIGVLIFAGFQWIGILISASILTTLYGHVVEGRALK</sequence>
<gene>
    <name evidence="2" type="ORF">GCM10007939_12080</name>
</gene>
<accession>A0ABQ5VU07</accession>
<proteinExistence type="predicted"/>
<evidence type="ECO:0000313" key="3">
    <source>
        <dbReference type="Proteomes" id="UP001156694"/>
    </source>
</evidence>
<dbReference type="RefSeq" id="WP_284377015.1">
    <property type="nucleotide sequence ID" value="NZ_BSNN01000002.1"/>
</dbReference>
<feature type="transmembrane region" description="Helical" evidence="1">
    <location>
        <begin position="77"/>
        <end position="98"/>
    </location>
</feature>
<dbReference type="Proteomes" id="UP001156694">
    <property type="component" value="Unassembled WGS sequence"/>
</dbReference>
<comment type="caution">
    <text evidence="2">The sequence shown here is derived from an EMBL/GenBank/DDBJ whole genome shotgun (WGS) entry which is preliminary data.</text>
</comment>
<feature type="transmembrane region" description="Helical" evidence="1">
    <location>
        <begin position="225"/>
        <end position="249"/>
    </location>
</feature>